<dbReference type="AlphaFoldDB" id="A0A6J7A4V9"/>
<proteinExistence type="predicted"/>
<accession>A0A6J7A4V9</accession>
<reference evidence="1" key="1">
    <citation type="submission" date="2020-05" db="EMBL/GenBank/DDBJ databases">
        <authorList>
            <person name="Chiriac C."/>
            <person name="Salcher M."/>
            <person name="Ghai R."/>
            <person name="Kavagutti S V."/>
        </authorList>
    </citation>
    <scope>NUCLEOTIDE SEQUENCE</scope>
</reference>
<gene>
    <name evidence="1" type="ORF">UFOPK3128_01313</name>
</gene>
<sequence length="227" mass="24261">MEILRFEEAPADAPKRKKSSRSFLALGLVATLFGVSTAFATTTININANAPISLGQGVNVFTACDTKIGLEPVTSLKTDLTSFQLDKLKVGSPYLGDDTYKIDTHAPRTEAPDLGLGCGGVAFKVRFFKVSNTPLTCNKLFGDGDPLTPGAYKKAALAGKFSVSDGTGDYKCDASAIFFTIPIGEVDITEEMNFLAHPSPDFFDHVTIETTTTVDYDSLDTPFPDPA</sequence>
<protein>
    <submittedName>
        <fullName evidence="1">Unannotated protein</fullName>
    </submittedName>
</protein>
<dbReference type="EMBL" id="CAFAAZ010000018">
    <property type="protein sequence ID" value="CAB4827906.1"/>
    <property type="molecule type" value="Genomic_DNA"/>
</dbReference>
<organism evidence="1">
    <name type="scientific">freshwater metagenome</name>
    <dbReference type="NCBI Taxonomy" id="449393"/>
    <lineage>
        <taxon>unclassified sequences</taxon>
        <taxon>metagenomes</taxon>
        <taxon>ecological metagenomes</taxon>
    </lineage>
</organism>
<name>A0A6J7A4V9_9ZZZZ</name>
<evidence type="ECO:0000313" key="1">
    <source>
        <dbReference type="EMBL" id="CAB4827906.1"/>
    </source>
</evidence>